<dbReference type="Proteomes" id="UP000051739">
    <property type="component" value="Unassembled WGS sequence"/>
</dbReference>
<protein>
    <recommendedName>
        <fullName evidence="1">Integrase catalytic domain-containing protein</fullName>
    </recommendedName>
</protein>
<dbReference type="Pfam" id="PF13683">
    <property type="entry name" value="rve_3"/>
    <property type="match status" value="1"/>
</dbReference>
<evidence type="ECO:0000313" key="3">
    <source>
        <dbReference type="Proteomes" id="UP000051739"/>
    </source>
</evidence>
<name>A0A0R1VE72_9LACO</name>
<sequence>MSHPGHPWENSPMERWWNDFKLIWLARHPQPKTLAELERLVQEGIEYFNTKRAYATRDGLTAEQFRNQAA</sequence>
<proteinExistence type="predicted"/>
<evidence type="ECO:0000259" key="1">
    <source>
        <dbReference type="Pfam" id="PF13683"/>
    </source>
</evidence>
<organism evidence="2 3">
    <name type="scientific">Limosilactobacillus gastricus DSM 16045</name>
    <dbReference type="NCBI Taxonomy" id="1423749"/>
    <lineage>
        <taxon>Bacteria</taxon>
        <taxon>Bacillati</taxon>
        <taxon>Bacillota</taxon>
        <taxon>Bacilli</taxon>
        <taxon>Lactobacillales</taxon>
        <taxon>Lactobacillaceae</taxon>
        <taxon>Limosilactobacillus</taxon>
    </lineage>
</organism>
<dbReference type="SUPFAM" id="SSF53098">
    <property type="entry name" value="Ribonuclease H-like"/>
    <property type="match status" value="1"/>
</dbReference>
<evidence type="ECO:0000313" key="2">
    <source>
        <dbReference type="EMBL" id="KRM03647.1"/>
    </source>
</evidence>
<comment type="caution">
    <text evidence="2">The sequence shown here is derived from an EMBL/GenBank/DDBJ whole genome shotgun (WGS) entry which is preliminary data.</text>
</comment>
<dbReference type="InterPro" id="IPR001584">
    <property type="entry name" value="Integrase_cat-core"/>
</dbReference>
<gene>
    <name evidence="2" type="ORF">FC60_GL000017</name>
</gene>
<dbReference type="InterPro" id="IPR012337">
    <property type="entry name" value="RNaseH-like_sf"/>
</dbReference>
<accession>A0A0R1VE72</accession>
<dbReference type="EMBL" id="AZFN01000001">
    <property type="protein sequence ID" value="KRM03647.1"/>
    <property type="molecule type" value="Genomic_DNA"/>
</dbReference>
<dbReference type="GO" id="GO:0015074">
    <property type="term" value="P:DNA integration"/>
    <property type="evidence" value="ECO:0007669"/>
    <property type="project" value="InterPro"/>
</dbReference>
<dbReference type="PATRIC" id="fig|1423749.3.peg.17"/>
<reference evidence="2 3" key="1">
    <citation type="journal article" date="2015" name="Genome Announc.">
        <title>Expanding the biotechnology potential of lactobacilli through comparative genomics of 213 strains and associated genera.</title>
        <authorList>
            <person name="Sun Z."/>
            <person name="Harris H.M."/>
            <person name="McCann A."/>
            <person name="Guo C."/>
            <person name="Argimon S."/>
            <person name="Zhang W."/>
            <person name="Yang X."/>
            <person name="Jeffery I.B."/>
            <person name="Cooney J.C."/>
            <person name="Kagawa T.F."/>
            <person name="Liu W."/>
            <person name="Song Y."/>
            <person name="Salvetti E."/>
            <person name="Wrobel A."/>
            <person name="Rasinkangas P."/>
            <person name="Parkhill J."/>
            <person name="Rea M.C."/>
            <person name="O'Sullivan O."/>
            <person name="Ritari J."/>
            <person name="Douillard F.P."/>
            <person name="Paul Ross R."/>
            <person name="Yang R."/>
            <person name="Briner A.E."/>
            <person name="Felis G.E."/>
            <person name="de Vos W.M."/>
            <person name="Barrangou R."/>
            <person name="Klaenhammer T.R."/>
            <person name="Caufield P.W."/>
            <person name="Cui Y."/>
            <person name="Zhang H."/>
            <person name="O'Toole P.W."/>
        </authorList>
    </citation>
    <scope>NUCLEOTIDE SEQUENCE [LARGE SCALE GENOMIC DNA]</scope>
    <source>
        <strain evidence="2 3">DSM 16045</strain>
    </source>
</reference>
<feature type="domain" description="Integrase catalytic" evidence="1">
    <location>
        <begin position="1"/>
        <end position="52"/>
    </location>
</feature>
<dbReference type="AlphaFoldDB" id="A0A0R1VE72"/>
<keyword evidence="3" id="KW-1185">Reference proteome</keyword>